<organism evidence="2 3">
    <name type="scientific">Suillus luteus UH-Slu-Lm8-n1</name>
    <dbReference type="NCBI Taxonomy" id="930992"/>
    <lineage>
        <taxon>Eukaryota</taxon>
        <taxon>Fungi</taxon>
        <taxon>Dikarya</taxon>
        <taxon>Basidiomycota</taxon>
        <taxon>Agaricomycotina</taxon>
        <taxon>Agaricomycetes</taxon>
        <taxon>Agaricomycetidae</taxon>
        <taxon>Boletales</taxon>
        <taxon>Suillineae</taxon>
        <taxon>Suillaceae</taxon>
        <taxon>Suillus</taxon>
    </lineage>
</organism>
<protein>
    <submittedName>
        <fullName evidence="2">Uncharacterized protein</fullName>
    </submittedName>
</protein>
<accession>A0A0D0AXT2</accession>
<sequence>MAFVLIVFCSKTSEAHHPLGDLGPVSPTMQSIATTSQRKRAHVETNEAAGSTSAAQPEGDELGEFNIDNNDYNAHQDQDEVSFTPTYLPNAPSHPPSPPEPAPSQSPSPDPAQDDDIEPPQQNIDQHVCINVDIDKLKRLAVLPKQKDAIAFIQALQHATLDNLCTKLNEAALHHL</sequence>
<dbReference type="Proteomes" id="UP000054485">
    <property type="component" value="Unassembled WGS sequence"/>
</dbReference>
<keyword evidence="3" id="KW-1185">Reference proteome</keyword>
<reference evidence="3" key="2">
    <citation type="submission" date="2015-01" db="EMBL/GenBank/DDBJ databases">
        <title>Evolutionary Origins and Diversification of the Mycorrhizal Mutualists.</title>
        <authorList>
            <consortium name="DOE Joint Genome Institute"/>
            <consortium name="Mycorrhizal Genomics Consortium"/>
            <person name="Kohler A."/>
            <person name="Kuo A."/>
            <person name="Nagy L.G."/>
            <person name="Floudas D."/>
            <person name="Copeland A."/>
            <person name="Barry K.W."/>
            <person name="Cichocki N."/>
            <person name="Veneault-Fourrey C."/>
            <person name="LaButti K."/>
            <person name="Lindquist E.A."/>
            <person name="Lipzen A."/>
            <person name="Lundell T."/>
            <person name="Morin E."/>
            <person name="Murat C."/>
            <person name="Riley R."/>
            <person name="Ohm R."/>
            <person name="Sun H."/>
            <person name="Tunlid A."/>
            <person name="Henrissat B."/>
            <person name="Grigoriev I.V."/>
            <person name="Hibbett D.S."/>
            <person name="Martin F."/>
        </authorList>
    </citation>
    <scope>NUCLEOTIDE SEQUENCE [LARGE SCALE GENOMIC DNA]</scope>
    <source>
        <strain evidence="3">UH-Slu-Lm8-n1</strain>
    </source>
</reference>
<dbReference type="InParanoid" id="A0A0D0AXT2"/>
<feature type="region of interest" description="Disordered" evidence="1">
    <location>
        <begin position="15"/>
        <end position="120"/>
    </location>
</feature>
<dbReference type="EMBL" id="KN835354">
    <property type="protein sequence ID" value="KIK39197.1"/>
    <property type="molecule type" value="Genomic_DNA"/>
</dbReference>
<dbReference type="OrthoDB" id="10481852at2759"/>
<evidence type="ECO:0000313" key="2">
    <source>
        <dbReference type="EMBL" id="KIK39197.1"/>
    </source>
</evidence>
<feature type="compositionally biased region" description="Pro residues" evidence="1">
    <location>
        <begin position="92"/>
        <end position="110"/>
    </location>
</feature>
<gene>
    <name evidence="2" type="ORF">CY34DRAFT_14547</name>
</gene>
<proteinExistence type="predicted"/>
<dbReference type="HOGENOM" id="CLU_1526157_0_0_1"/>
<dbReference type="AlphaFoldDB" id="A0A0D0AXT2"/>
<evidence type="ECO:0000256" key="1">
    <source>
        <dbReference type="SAM" id="MobiDB-lite"/>
    </source>
</evidence>
<evidence type="ECO:0000313" key="3">
    <source>
        <dbReference type="Proteomes" id="UP000054485"/>
    </source>
</evidence>
<name>A0A0D0AXT2_9AGAM</name>
<feature type="compositionally biased region" description="Polar residues" evidence="1">
    <location>
        <begin position="27"/>
        <end position="36"/>
    </location>
</feature>
<feature type="compositionally biased region" description="Polar residues" evidence="1">
    <location>
        <begin position="67"/>
        <end position="87"/>
    </location>
</feature>
<reference evidence="2 3" key="1">
    <citation type="submission" date="2014-04" db="EMBL/GenBank/DDBJ databases">
        <authorList>
            <consortium name="DOE Joint Genome Institute"/>
            <person name="Kuo A."/>
            <person name="Ruytinx J."/>
            <person name="Rineau F."/>
            <person name="Colpaert J."/>
            <person name="Kohler A."/>
            <person name="Nagy L.G."/>
            <person name="Floudas D."/>
            <person name="Copeland A."/>
            <person name="Barry K.W."/>
            <person name="Cichocki N."/>
            <person name="Veneault-Fourrey C."/>
            <person name="LaButti K."/>
            <person name="Lindquist E.A."/>
            <person name="Lipzen A."/>
            <person name="Lundell T."/>
            <person name="Morin E."/>
            <person name="Murat C."/>
            <person name="Sun H."/>
            <person name="Tunlid A."/>
            <person name="Henrissat B."/>
            <person name="Grigoriev I.V."/>
            <person name="Hibbett D.S."/>
            <person name="Martin F."/>
            <person name="Nordberg H.P."/>
            <person name="Cantor M.N."/>
            <person name="Hua S.X."/>
        </authorList>
    </citation>
    <scope>NUCLEOTIDE SEQUENCE [LARGE SCALE GENOMIC DNA]</scope>
    <source>
        <strain evidence="2 3">UH-Slu-Lm8-n1</strain>
    </source>
</reference>